<keyword evidence="3" id="KW-1185">Reference proteome</keyword>
<protein>
    <recommendedName>
        <fullName evidence="1">Retroviral polymerase SH3-like domain-containing protein</fullName>
    </recommendedName>
</protein>
<name>A0AA38TPV0_9ASTR</name>
<reference evidence="2" key="1">
    <citation type="submission" date="2023-03" db="EMBL/GenBank/DDBJ databases">
        <title>Chromosome-scale reference genome and RAD-based genetic map of yellow starthistle (Centaurea solstitialis) reveal putative structural variation and QTLs associated with invader traits.</title>
        <authorList>
            <person name="Reatini B."/>
            <person name="Cang F.A."/>
            <person name="Jiang Q."/>
            <person name="Mckibben M.T.W."/>
            <person name="Barker M.S."/>
            <person name="Rieseberg L.H."/>
            <person name="Dlugosch K.M."/>
        </authorList>
    </citation>
    <scope>NUCLEOTIDE SEQUENCE</scope>
    <source>
        <strain evidence="2">CAN-66</strain>
        <tissue evidence="2">Leaf</tissue>
    </source>
</reference>
<dbReference type="InterPro" id="IPR057670">
    <property type="entry name" value="SH3_retrovirus"/>
</dbReference>
<dbReference type="Proteomes" id="UP001172457">
    <property type="component" value="Chromosome 2"/>
</dbReference>
<feature type="domain" description="Retroviral polymerase SH3-like" evidence="1">
    <location>
        <begin position="52"/>
        <end position="87"/>
    </location>
</feature>
<dbReference type="AlphaFoldDB" id="A0AA38TPV0"/>
<organism evidence="2 3">
    <name type="scientific">Centaurea solstitialis</name>
    <name type="common">yellow star-thistle</name>
    <dbReference type="NCBI Taxonomy" id="347529"/>
    <lineage>
        <taxon>Eukaryota</taxon>
        <taxon>Viridiplantae</taxon>
        <taxon>Streptophyta</taxon>
        <taxon>Embryophyta</taxon>
        <taxon>Tracheophyta</taxon>
        <taxon>Spermatophyta</taxon>
        <taxon>Magnoliopsida</taxon>
        <taxon>eudicotyledons</taxon>
        <taxon>Gunneridae</taxon>
        <taxon>Pentapetalae</taxon>
        <taxon>asterids</taxon>
        <taxon>campanulids</taxon>
        <taxon>Asterales</taxon>
        <taxon>Asteraceae</taxon>
        <taxon>Carduoideae</taxon>
        <taxon>Cardueae</taxon>
        <taxon>Centaureinae</taxon>
        <taxon>Centaurea</taxon>
    </lineage>
</organism>
<evidence type="ECO:0000313" key="3">
    <source>
        <dbReference type="Proteomes" id="UP001172457"/>
    </source>
</evidence>
<sequence>MRFRGEAILTAIYLINHMPSYVLDFNSPMEKFQGLFLTSHLMSKVPFKLFDCTAFIHIYPKYRGKLDAGALKSIILGYSANQKHYKCSFLPPIRFKKYYGS</sequence>
<accession>A0AA38TPV0</accession>
<evidence type="ECO:0000313" key="2">
    <source>
        <dbReference type="EMBL" id="KAJ9563964.1"/>
    </source>
</evidence>
<dbReference type="EMBL" id="JARYMX010000002">
    <property type="protein sequence ID" value="KAJ9563964.1"/>
    <property type="molecule type" value="Genomic_DNA"/>
</dbReference>
<gene>
    <name evidence="2" type="ORF">OSB04_009124</name>
</gene>
<dbReference type="Pfam" id="PF25597">
    <property type="entry name" value="SH3_retrovirus"/>
    <property type="match status" value="1"/>
</dbReference>
<proteinExistence type="predicted"/>
<comment type="caution">
    <text evidence="2">The sequence shown here is derived from an EMBL/GenBank/DDBJ whole genome shotgun (WGS) entry which is preliminary data.</text>
</comment>
<evidence type="ECO:0000259" key="1">
    <source>
        <dbReference type="Pfam" id="PF25597"/>
    </source>
</evidence>